<dbReference type="RefSeq" id="XP_033178811.1">
    <property type="nucleotide sequence ID" value="XM_033322920.1"/>
</dbReference>
<name>A0A6P8M0C4_BOMIM</name>
<dbReference type="InterPro" id="IPR005828">
    <property type="entry name" value="MFS_sugar_transport-like"/>
</dbReference>
<feature type="transmembrane region" description="Helical" evidence="5">
    <location>
        <begin position="443"/>
        <end position="463"/>
    </location>
</feature>
<feature type="domain" description="Major facilitator superfamily (MFS) profile" evidence="6">
    <location>
        <begin position="137"/>
        <end position="554"/>
    </location>
</feature>
<dbReference type="Proteomes" id="UP000515180">
    <property type="component" value="Unplaced"/>
</dbReference>
<evidence type="ECO:0000313" key="7">
    <source>
        <dbReference type="Proteomes" id="UP000515180"/>
    </source>
</evidence>
<dbReference type="AlphaFoldDB" id="A0A6P8M0C4"/>
<dbReference type="GO" id="GO:0016020">
    <property type="term" value="C:membrane"/>
    <property type="evidence" value="ECO:0007669"/>
    <property type="project" value="UniProtKB-SubCell"/>
</dbReference>
<dbReference type="Gene3D" id="1.20.1250.20">
    <property type="entry name" value="MFS general substrate transporter like domains"/>
    <property type="match status" value="1"/>
</dbReference>
<gene>
    <name evidence="8" type="primary">LOC100747779</name>
</gene>
<accession>A0A6P8M0C4</accession>
<protein>
    <submittedName>
        <fullName evidence="8">Carcinine transporter isoform X1</fullName>
    </submittedName>
</protein>
<feature type="transmembrane region" description="Helical" evidence="5">
    <location>
        <begin position="526"/>
        <end position="549"/>
    </location>
</feature>
<feature type="transmembrane region" description="Helical" evidence="5">
    <location>
        <begin position="270"/>
        <end position="293"/>
    </location>
</feature>
<keyword evidence="7" id="KW-1185">Reference proteome</keyword>
<dbReference type="InterPro" id="IPR020846">
    <property type="entry name" value="MFS_dom"/>
</dbReference>
<organism evidence="7 8">
    <name type="scientific">Bombus impatiens</name>
    <name type="common">Bumblebee</name>
    <dbReference type="NCBI Taxonomy" id="132113"/>
    <lineage>
        <taxon>Eukaryota</taxon>
        <taxon>Metazoa</taxon>
        <taxon>Ecdysozoa</taxon>
        <taxon>Arthropoda</taxon>
        <taxon>Hexapoda</taxon>
        <taxon>Insecta</taxon>
        <taxon>Pterygota</taxon>
        <taxon>Neoptera</taxon>
        <taxon>Endopterygota</taxon>
        <taxon>Hymenoptera</taxon>
        <taxon>Apocrita</taxon>
        <taxon>Aculeata</taxon>
        <taxon>Apoidea</taxon>
        <taxon>Anthophila</taxon>
        <taxon>Apidae</taxon>
        <taxon>Bombus</taxon>
        <taxon>Pyrobombus</taxon>
    </lineage>
</organism>
<evidence type="ECO:0000256" key="2">
    <source>
        <dbReference type="ARBA" id="ARBA00022692"/>
    </source>
</evidence>
<evidence type="ECO:0000256" key="5">
    <source>
        <dbReference type="SAM" id="Phobius"/>
    </source>
</evidence>
<feature type="transmembrane region" description="Helical" evidence="5">
    <location>
        <begin position="413"/>
        <end position="436"/>
    </location>
</feature>
<evidence type="ECO:0000256" key="4">
    <source>
        <dbReference type="ARBA" id="ARBA00023136"/>
    </source>
</evidence>
<feature type="transmembrane region" description="Helical" evidence="5">
    <location>
        <begin position="387"/>
        <end position="407"/>
    </location>
</feature>
<dbReference type="PANTHER" id="PTHR24064">
    <property type="entry name" value="SOLUTE CARRIER FAMILY 22 MEMBER"/>
    <property type="match status" value="1"/>
</dbReference>
<proteinExistence type="predicted"/>
<dbReference type="PROSITE" id="PS00216">
    <property type="entry name" value="SUGAR_TRANSPORT_1"/>
    <property type="match status" value="1"/>
</dbReference>
<dbReference type="OrthoDB" id="6884957at2759"/>
<dbReference type="InterPro" id="IPR036259">
    <property type="entry name" value="MFS_trans_sf"/>
</dbReference>
<dbReference type="GO" id="GO:0022857">
    <property type="term" value="F:transmembrane transporter activity"/>
    <property type="evidence" value="ECO:0007669"/>
    <property type="project" value="InterPro"/>
</dbReference>
<feature type="transmembrane region" description="Helical" evidence="5">
    <location>
        <begin position="181"/>
        <end position="204"/>
    </location>
</feature>
<dbReference type="Pfam" id="PF00083">
    <property type="entry name" value="Sugar_tr"/>
    <property type="match status" value="1"/>
</dbReference>
<evidence type="ECO:0000256" key="3">
    <source>
        <dbReference type="ARBA" id="ARBA00022989"/>
    </source>
</evidence>
<reference evidence="8" key="1">
    <citation type="submission" date="2025-08" db="UniProtKB">
        <authorList>
            <consortium name="RefSeq"/>
        </authorList>
    </citation>
    <scope>IDENTIFICATION</scope>
</reference>
<evidence type="ECO:0000259" key="6">
    <source>
        <dbReference type="PROSITE" id="PS50850"/>
    </source>
</evidence>
<dbReference type="InterPro" id="IPR005829">
    <property type="entry name" value="Sugar_transporter_CS"/>
</dbReference>
<keyword evidence="4 5" id="KW-0472">Membrane</keyword>
<evidence type="ECO:0000313" key="8">
    <source>
        <dbReference type="RefSeq" id="XP_033178811.1"/>
    </source>
</evidence>
<dbReference type="PROSITE" id="PS50850">
    <property type="entry name" value="MFS"/>
    <property type="match status" value="1"/>
</dbReference>
<evidence type="ECO:0000256" key="1">
    <source>
        <dbReference type="ARBA" id="ARBA00004141"/>
    </source>
</evidence>
<dbReference type="SUPFAM" id="SSF103473">
    <property type="entry name" value="MFS general substrate transporter"/>
    <property type="match status" value="1"/>
</dbReference>
<feature type="transmembrane region" description="Helical" evidence="5">
    <location>
        <begin position="211"/>
        <end position="229"/>
    </location>
</feature>
<feature type="transmembrane region" description="Helical" evidence="5">
    <location>
        <begin position="299"/>
        <end position="318"/>
    </location>
</feature>
<keyword evidence="2 5" id="KW-0812">Transmembrane</keyword>
<keyword evidence="3 5" id="KW-1133">Transmembrane helix</keyword>
<comment type="subcellular location">
    <subcellularLocation>
        <location evidence="1">Membrane</location>
        <topology evidence="1">Multi-pass membrane protein</topology>
    </subcellularLocation>
</comment>
<feature type="transmembrane region" description="Helical" evidence="5">
    <location>
        <begin position="235"/>
        <end position="258"/>
    </location>
</feature>
<dbReference type="GeneID" id="100747779"/>
<sequence length="595" mass="67628">MTVLLLLSTPVTVKPIAYLVEMKDEKSNSILPTETSRLRPRLESFDDVLPYVGDYGRYQCLLLLSLLPYGATYAFLYFSQFFITIIPTEHWCRIDELVNSNFTEEERIKIAIPATNVYPYYEQCQRKDVNFTELLKSDKSLSSSNFQTNETIKCTRWEYNFTQIPYPSIGTELDWVCDREYLVSTAQSIFFCGSIIGGFLVGWIADHKGRIPALMFCNGIALFASIFTASANSFWSFAVCRFLTGLAFDNCINIPLIIVLEYMAVSKRTLVVNIAFGVYFAVASTILPWIAYYIANWRYFTYVTAIPLLSVAITPWILPESARWYVSNGMMDKVVEKLRRIARINRRNPDSRIYDIFVSNMEASDRIQESATLLDLFKTPRLARNTILLVAFWCFTVISFDGHVYSLKLIQSSVFVSFSIACATELPAGLLLALLLDRWGRRLCGFLTLAMTCVLSIAELMLYSMLAKLVMSILSRFCLNMAANVGLQYAAELLPTPVRSQGVSFIHIFGIVAHSLAPYITDSAAIWEGFPMLIISTVSFFGAALVLFLPETVGQNLPQTIKQGEEFGRDQHFWSLPCYRKTHFNGHQHYHSCER</sequence>